<dbReference type="InterPro" id="IPR014284">
    <property type="entry name" value="RNA_pol_sigma-70_dom"/>
</dbReference>
<keyword evidence="3" id="KW-0731">Sigma factor</keyword>
<gene>
    <name evidence="7" type="ORF">AX018_101398</name>
</gene>
<dbReference type="NCBIfam" id="NF009180">
    <property type="entry name" value="PRK12528.1"/>
    <property type="match status" value="1"/>
</dbReference>
<keyword evidence="4" id="KW-0804">Transcription</keyword>
<comment type="similarity">
    <text evidence="1">Belongs to the sigma-70 factor family. ECF subfamily.</text>
</comment>
<dbReference type="InterPro" id="IPR013249">
    <property type="entry name" value="RNA_pol_sigma70_r4_t2"/>
</dbReference>
<dbReference type="InterPro" id="IPR036388">
    <property type="entry name" value="WH-like_DNA-bd_sf"/>
</dbReference>
<evidence type="ECO:0000259" key="5">
    <source>
        <dbReference type="Pfam" id="PF04542"/>
    </source>
</evidence>
<evidence type="ECO:0000313" key="7">
    <source>
        <dbReference type="EMBL" id="RAR83950.1"/>
    </source>
</evidence>
<dbReference type="EMBL" id="QLTA01000013">
    <property type="protein sequence ID" value="RAR83950.1"/>
    <property type="molecule type" value="Genomic_DNA"/>
</dbReference>
<evidence type="ECO:0000259" key="6">
    <source>
        <dbReference type="Pfam" id="PF08281"/>
    </source>
</evidence>
<feature type="domain" description="RNA polymerase sigma-70 region 2" evidence="5">
    <location>
        <begin position="29"/>
        <end position="91"/>
    </location>
</feature>
<evidence type="ECO:0000256" key="2">
    <source>
        <dbReference type="ARBA" id="ARBA00023015"/>
    </source>
</evidence>
<dbReference type="PANTHER" id="PTHR43133">
    <property type="entry name" value="RNA POLYMERASE ECF-TYPE SIGMA FACTO"/>
    <property type="match status" value="1"/>
</dbReference>
<dbReference type="InterPro" id="IPR007627">
    <property type="entry name" value="RNA_pol_sigma70_r2"/>
</dbReference>
<name>A0A328ZCL1_9BURK</name>
<dbReference type="GO" id="GO:0016987">
    <property type="term" value="F:sigma factor activity"/>
    <property type="evidence" value="ECO:0007669"/>
    <property type="project" value="UniProtKB-KW"/>
</dbReference>
<protein>
    <submittedName>
        <fullName evidence="7">RNA polymerase sigma-70 factor (ECF subfamily)</fullName>
    </submittedName>
</protein>
<accession>A0A328ZCL1</accession>
<dbReference type="PANTHER" id="PTHR43133:SF63">
    <property type="entry name" value="RNA POLYMERASE SIGMA FACTOR FECI-RELATED"/>
    <property type="match status" value="1"/>
</dbReference>
<keyword evidence="2" id="KW-0805">Transcription regulation</keyword>
<comment type="caution">
    <text evidence="7">The sequence shown here is derived from an EMBL/GenBank/DDBJ whole genome shotgun (WGS) entry which is preliminary data.</text>
</comment>
<dbReference type="InterPro" id="IPR013324">
    <property type="entry name" value="RNA_pol_sigma_r3/r4-like"/>
</dbReference>
<dbReference type="GO" id="GO:0003677">
    <property type="term" value="F:DNA binding"/>
    <property type="evidence" value="ECO:0007669"/>
    <property type="project" value="InterPro"/>
</dbReference>
<dbReference type="GO" id="GO:0006352">
    <property type="term" value="P:DNA-templated transcription initiation"/>
    <property type="evidence" value="ECO:0007669"/>
    <property type="project" value="InterPro"/>
</dbReference>
<dbReference type="Proteomes" id="UP000248856">
    <property type="component" value="Unassembled WGS sequence"/>
</dbReference>
<dbReference type="InterPro" id="IPR013325">
    <property type="entry name" value="RNA_pol_sigma_r2"/>
</dbReference>
<evidence type="ECO:0000313" key="8">
    <source>
        <dbReference type="Proteomes" id="UP000248856"/>
    </source>
</evidence>
<dbReference type="SUPFAM" id="SSF88659">
    <property type="entry name" value="Sigma3 and sigma4 domains of RNA polymerase sigma factors"/>
    <property type="match status" value="1"/>
</dbReference>
<evidence type="ECO:0000256" key="3">
    <source>
        <dbReference type="ARBA" id="ARBA00023082"/>
    </source>
</evidence>
<dbReference type="SUPFAM" id="SSF88946">
    <property type="entry name" value="Sigma2 domain of RNA polymerase sigma factors"/>
    <property type="match status" value="1"/>
</dbReference>
<dbReference type="AlphaFoldDB" id="A0A328ZCL1"/>
<organism evidence="7 8">
    <name type="scientific">Paracidovorax anthurii</name>
    <dbReference type="NCBI Taxonomy" id="78229"/>
    <lineage>
        <taxon>Bacteria</taxon>
        <taxon>Pseudomonadati</taxon>
        <taxon>Pseudomonadota</taxon>
        <taxon>Betaproteobacteria</taxon>
        <taxon>Burkholderiales</taxon>
        <taxon>Comamonadaceae</taxon>
        <taxon>Paracidovorax</taxon>
    </lineage>
</organism>
<reference evidence="7 8" key="1">
    <citation type="submission" date="2018-06" db="EMBL/GenBank/DDBJ databases">
        <title>Genomic Encyclopedia of Archaeal and Bacterial Type Strains, Phase II (KMG-II): from individual species to whole genera.</title>
        <authorList>
            <person name="Goeker M."/>
        </authorList>
    </citation>
    <scope>NUCLEOTIDE SEQUENCE [LARGE SCALE GENOMIC DNA]</scope>
    <source>
        <strain evidence="7 8">CFPB 3232</strain>
    </source>
</reference>
<dbReference type="NCBIfam" id="TIGR02937">
    <property type="entry name" value="sigma70-ECF"/>
    <property type="match status" value="1"/>
</dbReference>
<keyword evidence="8" id="KW-1185">Reference proteome</keyword>
<dbReference type="Gene3D" id="1.10.10.10">
    <property type="entry name" value="Winged helix-like DNA-binding domain superfamily/Winged helix DNA-binding domain"/>
    <property type="match status" value="1"/>
</dbReference>
<dbReference type="InterPro" id="IPR039425">
    <property type="entry name" value="RNA_pol_sigma-70-like"/>
</dbReference>
<dbReference type="Gene3D" id="1.10.1740.10">
    <property type="match status" value="1"/>
</dbReference>
<evidence type="ECO:0000256" key="1">
    <source>
        <dbReference type="ARBA" id="ARBA00010641"/>
    </source>
</evidence>
<evidence type="ECO:0000256" key="4">
    <source>
        <dbReference type="ARBA" id="ARBA00023163"/>
    </source>
</evidence>
<proteinExistence type="inferred from homology"/>
<dbReference type="Pfam" id="PF08281">
    <property type="entry name" value="Sigma70_r4_2"/>
    <property type="match status" value="1"/>
</dbReference>
<sequence>MLVFSTPITNAPPTLLPAAPPTDVTSLYRHHAWLQGWLRRKVDCSHSAADLAQDTFVRILGRGRLPAIQEPRPYLATVARGLLIDFYRRRSLEQAYMETLAGLPEPMAPSPEERATVLEALTAIDAMLDGLKPAVREAFLLSQLEGLGHAAIAERLHVTVRTVTNYLRTTLEHCWDLAP</sequence>
<dbReference type="Pfam" id="PF04542">
    <property type="entry name" value="Sigma70_r2"/>
    <property type="match status" value="1"/>
</dbReference>
<feature type="domain" description="RNA polymerase sigma factor 70 region 4 type 2" evidence="6">
    <location>
        <begin position="123"/>
        <end position="174"/>
    </location>
</feature>